<dbReference type="Proteomes" id="UP000789920">
    <property type="component" value="Unassembled WGS sequence"/>
</dbReference>
<proteinExistence type="predicted"/>
<evidence type="ECO:0000313" key="2">
    <source>
        <dbReference type="Proteomes" id="UP000789920"/>
    </source>
</evidence>
<feature type="non-terminal residue" evidence="1">
    <location>
        <position position="63"/>
    </location>
</feature>
<keyword evidence="2" id="KW-1185">Reference proteome</keyword>
<gene>
    <name evidence="1" type="ORF">RPERSI_LOCUS32357</name>
</gene>
<name>A0ACA9SMA6_9GLOM</name>
<dbReference type="EMBL" id="CAJVQC010134461">
    <property type="protein sequence ID" value="CAG8842514.1"/>
    <property type="molecule type" value="Genomic_DNA"/>
</dbReference>
<reference evidence="1" key="1">
    <citation type="submission" date="2021-06" db="EMBL/GenBank/DDBJ databases">
        <authorList>
            <person name="Kallberg Y."/>
            <person name="Tangrot J."/>
            <person name="Rosling A."/>
        </authorList>
    </citation>
    <scope>NUCLEOTIDE SEQUENCE</scope>
    <source>
        <strain evidence="1">MA461A</strain>
    </source>
</reference>
<organism evidence="1 2">
    <name type="scientific">Racocetra persica</name>
    <dbReference type="NCBI Taxonomy" id="160502"/>
    <lineage>
        <taxon>Eukaryota</taxon>
        <taxon>Fungi</taxon>
        <taxon>Fungi incertae sedis</taxon>
        <taxon>Mucoromycota</taxon>
        <taxon>Glomeromycotina</taxon>
        <taxon>Glomeromycetes</taxon>
        <taxon>Diversisporales</taxon>
        <taxon>Gigasporaceae</taxon>
        <taxon>Racocetra</taxon>
    </lineage>
</organism>
<evidence type="ECO:0000313" key="1">
    <source>
        <dbReference type="EMBL" id="CAG8842514.1"/>
    </source>
</evidence>
<protein>
    <submittedName>
        <fullName evidence="1">4215_t:CDS:1</fullName>
    </submittedName>
</protein>
<accession>A0ACA9SMA6</accession>
<comment type="caution">
    <text evidence="1">The sequence shown here is derived from an EMBL/GenBank/DDBJ whole genome shotgun (WGS) entry which is preliminary data.</text>
</comment>
<sequence length="63" mass="7553">RNIMEMSLDIERQDSMPESLELSLLENVATILPQNYNYMFFEYEEISKATMRETKGFQIQEKK</sequence>
<feature type="non-terminal residue" evidence="1">
    <location>
        <position position="1"/>
    </location>
</feature>